<dbReference type="EC" id="2.4.-.-" evidence="3"/>
<reference evidence="3 4" key="1">
    <citation type="journal article" date="2012" name="Plant Soil">
        <title>Screening of plant growth-promoting traits in arsenic-resistant bacteria isolated from the rhizosphere of soybean plants from Argentinean agricultural soil.</title>
        <authorList>
            <person name="Wevar Oller A.L."/>
            <person name="Talano M.A."/>
            <person name="Agostini E."/>
        </authorList>
    </citation>
    <scope>NUCLEOTIDE SEQUENCE [LARGE SCALE GENOMIC DNA]</scope>
    <source>
        <strain evidence="3 4">AW4</strain>
    </source>
</reference>
<dbReference type="EMBL" id="JAHWXS010000008">
    <property type="protein sequence ID" value="MFK5733725.1"/>
    <property type="molecule type" value="Genomic_DNA"/>
</dbReference>
<dbReference type="PANTHER" id="PTHR43179">
    <property type="entry name" value="RHAMNOSYLTRANSFERASE WBBL"/>
    <property type="match status" value="1"/>
</dbReference>
<gene>
    <name evidence="3" type="ORF">KW869_09285</name>
</gene>
<dbReference type="SUPFAM" id="SSF53448">
    <property type="entry name" value="Nucleotide-diphospho-sugar transferases"/>
    <property type="match status" value="2"/>
</dbReference>
<evidence type="ECO:0000313" key="3">
    <source>
        <dbReference type="EMBL" id="MFK5733725.1"/>
    </source>
</evidence>
<evidence type="ECO:0000259" key="2">
    <source>
        <dbReference type="Pfam" id="PF00535"/>
    </source>
</evidence>
<dbReference type="PANTHER" id="PTHR43179:SF7">
    <property type="entry name" value="RHAMNOSYLTRANSFERASE WBBL"/>
    <property type="match status" value="1"/>
</dbReference>
<organism evidence="3 4">
    <name type="scientific">Pseudomonas urmiensis</name>
    <dbReference type="NCBI Taxonomy" id="2745493"/>
    <lineage>
        <taxon>Bacteria</taxon>
        <taxon>Pseudomonadati</taxon>
        <taxon>Pseudomonadota</taxon>
        <taxon>Gammaproteobacteria</taxon>
        <taxon>Pseudomonadales</taxon>
        <taxon>Pseudomonadaceae</taxon>
        <taxon>Pseudomonas</taxon>
    </lineage>
</organism>
<dbReference type="InterPro" id="IPR001173">
    <property type="entry name" value="Glyco_trans_2-like"/>
</dbReference>
<dbReference type="InterPro" id="IPR029044">
    <property type="entry name" value="Nucleotide-diphossugar_trans"/>
</dbReference>
<dbReference type="Proteomes" id="UP001621534">
    <property type="component" value="Unassembled WGS sequence"/>
</dbReference>
<protein>
    <submittedName>
        <fullName evidence="3">Glycosyltransferase</fullName>
        <ecNumber evidence="3">2.4.-.-</ecNumber>
    </submittedName>
</protein>
<keyword evidence="4" id="KW-1185">Reference proteome</keyword>
<keyword evidence="3" id="KW-0808">Transferase</keyword>
<dbReference type="RefSeq" id="WP_405129315.1">
    <property type="nucleotide sequence ID" value="NZ_JAHWXS010000008.1"/>
</dbReference>
<name>A0ABW8NV09_9PSED</name>
<dbReference type="Gene3D" id="3.90.550.10">
    <property type="entry name" value="Spore Coat Polysaccharide Biosynthesis Protein SpsA, Chain A"/>
    <property type="match status" value="1"/>
</dbReference>
<dbReference type="SUPFAM" id="SSF53756">
    <property type="entry name" value="UDP-Glycosyltransferase/glycogen phosphorylase"/>
    <property type="match status" value="1"/>
</dbReference>
<keyword evidence="1" id="KW-1003">Cell membrane</keyword>
<evidence type="ECO:0000256" key="1">
    <source>
        <dbReference type="ARBA" id="ARBA00022519"/>
    </source>
</evidence>
<proteinExistence type="predicted"/>
<keyword evidence="1" id="KW-0472">Membrane</keyword>
<dbReference type="GO" id="GO:0016757">
    <property type="term" value="F:glycosyltransferase activity"/>
    <property type="evidence" value="ECO:0007669"/>
    <property type="project" value="UniProtKB-KW"/>
</dbReference>
<comment type="caution">
    <text evidence="3">The sequence shown here is derived from an EMBL/GenBank/DDBJ whole genome shotgun (WGS) entry which is preliminary data.</text>
</comment>
<feature type="domain" description="Glycosyltransferase 2-like" evidence="2">
    <location>
        <begin position="300"/>
        <end position="434"/>
    </location>
</feature>
<sequence>MDVFIAKTQAAAERETQGNRRGALDWLRQRYPQPTPLQLIQQRLASPAAPTLAIVVRDGADPQALARTLQSLQQSLYQRYTVHVLGNSRPSQAQVDWLEGGVEQAVPLINGLLERSECQWLMIVDAGETFTPCGLLAAALKLLDGDPSCLAMYADEAVQVKDGLVDIALRPDLDLDLLLAFPASLSRHWCYRREALLQQHGFAPEGGRAFELHAQLRLIQAHGQAAVEHVSDALLVANAVRAQICADEHAVITDHLRTSGYPQAQVIDLPGAPGRYRIDYGHQQDATVSVLIYLEGSLLAFQRCLESLLMHTTHNAYEVILIDPGSDDPDLLAWLQMVSQMDEARFAVFQFMPGQSRAAMCNAAAQEARGDYLVLLDAASAVLEPDWLQALLNHAQRAEVGAVGGKLFDREGSIQQAALLLGASASIGQLFRGMPAQDAGYMGRLGLEQRCAALGGKCLMIRRELFLQAAGLDVDPLLAPWAEADLCLRLHQGGYVNVWTPHARLLQDARGQRRPSAEQEDALYARWLPLLARDPGYNRNFSLRDGEAFALQDNALCWSPSADALPKVLACLGEQQPGSATRLLEPLTALERAGQIEAAATTGWLSAVEIERFSPATVVMQRPLDDDGLLALRRLRAFSTAFKVYDLDGYLPAMDLAIGMNAEQLLERLQQGMLQADRVMVASPMLAELLQGQHEDVCLLQSALPTSWGRLSAQRGVADKPRVGWLGGKDSGLLSEVLPALANEVQWVVLGDCPASLQPLLAERHPAPQWNDLGPALAALDLDLALVPMSDSLSNHCSADLRVLQHAACGHPLICSRSPGLVGSDVLPLSRVDNTANDWIRAIRLHLEDPQASAALGEELRNQVRHNWLLQGERLQAWRRAWLPG</sequence>
<accession>A0ABW8NV09</accession>
<keyword evidence="1" id="KW-0997">Cell inner membrane</keyword>
<dbReference type="Pfam" id="PF00535">
    <property type="entry name" value="Glycos_transf_2"/>
    <property type="match status" value="1"/>
</dbReference>
<evidence type="ECO:0000313" key="4">
    <source>
        <dbReference type="Proteomes" id="UP001621534"/>
    </source>
</evidence>
<keyword evidence="3" id="KW-0328">Glycosyltransferase</keyword>